<evidence type="ECO:0000313" key="2">
    <source>
        <dbReference type="Proteomes" id="UP001175271"/>
    </source>
</evidence>
<evidence type="ECO:0000313" key="1">
    <source>
        <dbReference type="EMBL" id="KAK0422397.1"/>
    </source>
</evidence>
<proteinExistence type="predicted"/>
<dbReference type="InterPro" id="IPR016024">
    <property type="entry name" value="ARM-type_fold"/>
</dbReference>
<organism evidence="1 2">
    <name type="scientific">Steinernema hermaphroditum</name>
    <dbReference type="NCBI Taxonomy" id="289476"/>
    <lineage>
        <taxon>Eukaryota</taxon>
        <taxon>Metazoa</taxon>
        <taxon>Ecdysozoa</taxon>
        <taxon>Nematoda</taxon>
        <taxon>Chromadorea</taxon>
        <taxon>Rhabditida</taxon>
        <taxon>Tylenchina</taxon>
        <taxon>Panagrolaimomorpha</taxon>
        <taxon>Strongyloidoidea</taxon>
        <taxon>Steinernematidae</taxon>
        <taxon>Steinernema</taxon>
    </lineage>
</organism>
<dbReference type="AlphaFoldDB" id="A0AA39IFZ2"/>
<comment type="caution">
    <text evidence="1">The sequence shown here is derived from an EMBL/GenBank/DDBJ whole genome shotgun (WGS) entry which is preliminary data.</text>
</comment>
<keyword evidence="2" id="KW-1185">Reference proteome</keyword>
<accession>A0AA39IFZ2</accession>
<sequence length="173" mass="19744">MVTVERAWREAGTPWHELAFKNSLNALWNLATHSKHNRNALCENHLALKVVISGMATSCHEEASSLLRCIRGTMFSRYDQLQQCLGESYLVDYLLSLLFSDNSKSVENSLLLLKDFIPLEHGIVEYLRTRRTDVVDQLRRILCNTWSFKISSSLVLRSILEEQIGQENCGGCL</sequence>
<name>A0AA39IFZ2_9BILA</name>
<dbReference type="InterPro" id="IPR011989">
    <property type="entry name" value="ARM-like"/>
</dbReference>
<dbReference type="SUPFAM" id="SSF48371">
    <property type="entry name" value="ARM repeat"/>
    <property type="match status" value="1"/>
</dbReference>
<dbReference type="Proteomes" id="UP001175271">
    <property type="component" value="Unassembled WGS sequence"/>
</dbReference>
<dbReference type="Gene3D" id="1.25.10.10">
    <property type="entry name" value="Leucine-rich Repeat Variant"/>
    <property type="match status" value="1"/>
</dbReference>
<protein>
    <submittedName>
        <fullName evidence="1">Uncharacterized protein</fullName>
    </submittedName>
</protein>
<reference evidence="1" key="1">
    <citation type="submission" date="2023-06" db="EMBL/GenBank/DDBJ databases">
        <title>Genomic analysis of the entomopathogenic nematode Steinernema hermaphroditum.</title>
        <authorList>
            <person name="Schwarz E.M."/>
            <person name="Heppert J.K."/>
            <person name="Baniya A."/>
            <person name="Schwartz H.T."/>
            <person name="Tan C.-H."/>
            <person name="Antoshechkin I."/>
            <person name="Sternberg P.W."/>
            <person name="Goodrich-Blair H."/>
            <person name="Dillman A.R."/>
        </authorList>
    </citation>
    <scope>NUCLEOTIDE SEQUENCE</scope>
    <source>
        <strain evidence="1">PS9179</strain>
        <tissue evidence="1">Whole animal</tissue>
    </source>
</reference>
<dbReference type="EMBL" id="JAUCMV010000001">
    <property type="protein sequence ID" value="KAK0422397.1"/>
    <property type="molecule type" value="Genomic_DNA"/>
</dbReference>
<gene>
    <name evidence="1" type="ORF">QR680_007547</name>
</gene>